<dbReference type="Pfam" id="PF13203">
    <property type="entry name" value="DUF2201_N"/>
    <property type="match status" value="1"/>
</dbReference>
<feature type="domain" description="Putative metallopeptidase" evidence="1">
    <location>
        <begin position="87"/>
        <end position="178"/>
    </location>
</feature>
<proteinExistence type="predicted"/>
<dbReference type="PANTHER" id="PTHR38730">
    <property type="entry name" value="SLL7028 PROTEIN"/>
    <property type="match status" value="1"/>
</dbReference>
<evidence type="ECO:0000313" key="3">
    <source>
        <dbReference type="Proteomes" id="UP000730591"/>
    </source>
</evidence>
<dbReference type="Proteomes" id="UP000730591">
    <property type="component" value="Unassembled WGS sequence"/>
</dbReference>
<protein>
    <recommendedName>
        <fullName evidence="1">Putative metallopeptidase domain-containing protein</fullName>
    </recommendedName>
</protein>
<reference evidence="2 3" key="1">
    <citation type="submission" date="2020-03" db="EMBL/GenBank/DDBJ databases">
        <title>WGS of actinomycetes isolated from Thailand.</title>
        <authorList>
            <person name="Thawai C."/>
        </authorList>
    </citation>
    <scope>NUCLEOTIDE SEQUENCE [LARGE SCALE GENOMIC DNA]</scope>
    <source>
        <strain evidence="2 3">SBST2-5</strain>
    </source>
</reference>
<dbReference type="PANTHER" id="PTHR38730:SF1">
    <property type="entry name" value="SLL7028 PROTEIN"/>
    <property type="match status" value="1"/>
</dbReference>
<dbReference type="InterPro" id="IPR025154">
    <property type="entry name" value="Put_metallopeptidase_dom"/>
</dbReference>
<comment type="caution">
    <text evidence="2">The sequence shown here is derived from an EMBL/GenBank/DDBJ whole genome shotgun (WGS) entry which is preliminary data.</text>
</comment>
<sequence length="206" mass="22322">MAAHTANEEPRAEDSSGDAFRISLWRRVRRYAVPASVIDVPATGRAPAPPRTSTTRPICGPWPAPTATPLSLGSAPICGTWSPTCVPTTAVDRHRRCCVSPAFAARTPVEQPAGVWVHEVSHLLRDHHGRSDRFAAQHGLNGPGERLRMNIAADCEINDDIHGDGPARPEGAVGPATLHLPSGEPMEEYLRQFRLGPRTQDWALLD</sequence>
<dbReference type="EMBL" id="JAATEM010000020">
    <property type="protein sequence ID" value="NJP51872.1"/>
    <property type="molecule type" value="Genomic_DNA"/>
</dbReference>
<accession>A0ABX1AA14</accession>
<evidence type="ECO:0000313" key="2">
    <source>
        <dbReference type="EMBL" id="NJP51872.1"/>
    </source>
</evidence>
<gene>
    <name evidence="2" type="ORF">HCJ93_17825</name>
</gene>
<organism evidence="2 3">
    <name type="scientific">Streptomyces composti</name>
    <dbReference type="NCBI Taxonomy" id="2720025"/>
    <lineage>
        <taxon>Bacteria</taxon>
        <taxon>Bacillati</taxon>
        <taxon>Actinomycetota</taxon>
        <taxon>Actinomycetes</taxon>
        <taxon>Kitasatosporales</taxon>
        <taxon>Streptomycetaceae</taxon>
        <taxon>Streptomyces</taxon>
    </lineage>
</organism>
<evidence type="ECO:0000259" key="1">
    <source>
        <dbReference type="Pfam" id="PF13203"/>
    </source>
</evidence>
<keyword evidence="3" id="KW-1185">Reference proteome</keyword>
<name>A0ABX1AA14_9ACTN</name>